<dbReference type="Gene3D" id="1.10.10.10">
    <property type="entry name" value="Winged helix-like DNA-binding domain superfamily/Winged helix DNA-binding domain"/>
    <property type="match status" value="1"/>
</dbReference>
<dbReference type="InterPro" id="IPR000792">
    <property type="entry name" value="Tscrpt_reg_LuxR_C"/>
</dbReference>
<reference evidence="3 4" key="1">
    <citation type="submission" date="2019-12" db="EMBL/GenBank/DDBJ databases">
        <authorList>
            <person name="Li M."/>
        </authorList>
    </citation>
    <scope>NUCLEOTIDE SEQUENCE [LARGE SCALE GENOMIC DNA]</scope>
    <source>
        <strain evidence="3 4">GBMRC 2024</strain>
    </source>
</reference>
<keyword evidence="1" id="KW-0238">DNA-binding</keyword>
<evidence type="ECO:0000313" key="3">
    <source>
        <dbReference type="EMBL" id="MXN20678.1"/>
    </source>
</evidence>
<protein>
    <recommendedName>
        <fullName evidence="2">HTH luxR-type domain-containing protein</fullName>
    </recommendedName>
</protein>
<dbReference type="EMBL" id="WUMU01000033">
    <property type="protein sequence ID" value="MXN20678.1"/>
    <property type="molecule type" value="Genomic_DNA"/>
</dbReference>
<dbReference type="InterPro" id="IPR039420">
    <property type="entry name" value="WalR-like"/>
</dbReference>
<name>A0A6L7GAW7_9RHOB</name>
<dbReference type="SMART" id="SM00421">
    <property type="entry name" value="HTH_LUXR"/>
    <property type="match status" value="1"/>
</dbReference>
<dbReference type="PRINTS" id="PR00038">
    <property type="entry name" value="HTHLUXR"/>
</dbReference>
<dbReference type="PANTHER" id="PTHR43214">
    <property type="entry name" value="TWO-COMPONENT RESPONSE REGULATOR"/>
    <property type="match status" value="1"/>
</dbReference>
<dbReference type="GO" id="GO:0006355">
    <property type="term" value="P:regulation of DNA-templated transcription"/>
    <property type="evidence" value="ECO:0007669"/>
    <property type="project" value="InterPro"/>
</dbReference>
<keyword evidence="4" id="KW-1185">Reference proteome</keyword>
<dbReference type="Pfam" id="PF00196">
    <property type="entry name" value="GerE"/>
    <property type="match status" value="1"/>
</dbReference>
<dbReference type="PROSITE" id="PS50043">
    <property type="entry name" value="HTH_LUXR_2"/>
    <property type="match status" value="1"/>
</dbReference>
<dbReference type="InterPro" id="IPR036388">
    <property type="entry name" value="WH-like_DNA-bd_sf"/>
</dbReference>
<accession>A0A6L7GAW7</accession>
<gene>
    <name evidence="3" type="ORF">GR170_22845</name>
</gene>
<dbReference type="CDD" id="cd06170">
    <property type="entry name" value="LuxR_C_like"/>
    <property type="match status" value="1"/>
</dbReference>
<proteinExistence type="predicted"/>
<dbReference type="GO" id="GO:0003677">
    <property type="term" value="F:DNA binding"/>
    <property type="evidence" value="ECO:0007669"/>
    <property type="project" value="UniProtKB-KW"/>
</dbReference>
<feature type="domain" description="HTH luxR-type" evidence="2">
    <location>
        <begin position="304"/>
        <end position="369"/>
    </location>
</feature>
<sequence>MGIETSGDPAPVLTHHDIYDAALDEALFNSLPGRLAAEIDAPSALFFWLHPGSFQEIAAGTQPESNPYYDEVMQQDPWMAQVSDDKIGAGAFRLTRYVAPEAFEAGVMYNEFIVKNRLDRYWCMGLVQATRDGQVVTAFHKGKRAGDFTDEELGRINRHARDLGRLHAVRRELLRNSIHAMAAADRSLLNEVPMYELDHEGRLLRMNGLAETLLHLHPLLLLRFNRHLAVAGAPMQAFRRAVAAATDASESRAGALDLPPGRARDGRLLPDLRLNLLPRSEGGRRVLVFVTSETPAMLQGLFAAPAEQIRLTPREREVLAGLIRGRRRDQLAYDLDVAVPTVDLHSASIRRKLGARTLPQAIALALKLGVA</sequence>
<evidence type="ECO:0000256" key="1">
    <source>
        <dbReference type="ARBA" id="ARBA00023125"/>
    </source>
</evidence>
<dbReference type="InterPro" id="IPR016032">
    <property type="entry name" value="Sig_transdc_resp-reg_C-effctor"/>
</dbReference>
<dbReference type="AlphaFoldDB" id="A0A6L7GAW7"/>
<dbReference type="Proteomes" id="UP000477911">
    <property type="component" value="Unassembled WGS sequence"/>
</dbReference>
<evidence type="ECO:0000259" key="2">
    <source>
        <dbReference type="PROSITE" id="PS50043"/>
    </source>
</evidence>
<comment type="caution">
    <text evidence="3">The sequence shown here is derived from an EMBL/GenBank/DDBJ whole genome shotgun (WGS) entry which is preliminary data.</text>
</comment>
<dbReference type="RefSeq" id="WP_160896800.1">
    <property type="nucleotide sequence ID" value="NZ_WUMU01000033.1"/>
</dbReference>
<evidence type="ECO:0000313" key="4">
    <source>
        <dbReference type="Proteomes" id="UP000477911"/>
    </source>
</evidence>
<dbReference type="SUPFAM" id="SSF46894">
    <property type="entry name" value="C-terminal effector domain of the bipartite response regulators"/>
    <property type="match status" value="1"/>
</dbReference>
<organism evidence="3 4">
    <name type="scientific">Pseudooceanicola albus</name>
    <dbReference type="NCBI Taxonomy" id="2692189"/>
    <lineage>
        <taxon>Bacteria</taxon>
        <taxon>Pseudomonadati</taxon>
        <taxon>Pseudomonadota</taxon>
        <taxon>Alphaproteobacteria</taxon>
        <taxon>Rhodobacterales</taxon>
        <taxon>Paracoccaceae</taxon>
        <taxon>Pseudooceanicola</taxon>
    </lineage>
</organism>